<sequence>MGGVWSNEPPLSTTKCQVNCVQIEDETERTLKKFLELDSIRVKPQEENITQESISAQFPAC</sequence>
<reference evidence="1 2" key="1">
    <citation type="submission" date="2015-01" db="EMBL/GenBank/DDBJ databases">
        <title>Evolution of Trichinella species and genotypes.</title>
        <authorList>
            <person name="Korhonen P.K."/>
            <person name="Edoardo P."/>
            <person name="Giuseppe L.R."/>
            <person name="Gasser R.B."/>
        </authorList>
    </citation>
    <scope>NUCLEOTIDE SEQUENCE [LARGE SCALE GENOMIC DNA]</scope>
    <source>
        <strain evidence="1">ISS3</strain>
    </source>
</reference>
<keyword evidence="2" id="KW-1185">Reference proteome</keyword>
<evidence type="ECO:0000313" key="1">
    <source>
        <dbReference type="EMBL" id="KRY41509.1"/>
    </source>
</evidence>
<name>A0A0V1BWI8_TRISP</name>
<evidence type="ECO:0000313" key="2">
    <source>
        <dbReference type="Proteomes" id="UP000054776"/>
    </source>
</evidence>
<comment type="caution">
    <text evidence="1">The sequence shown here is derived from an EMBL/GenBank/DDBJ whole genome shotgun (WGS) entry which is preliminary data.</text>
</comment>
<gene>
    <name evidence="1" type="ORF">T01_4430</name>
</gene>
<accession>A0A0V1BWI8</accession>
<protein>
    <submittedName>
        <fullName evidence="1">Uncharacterized protein</fullName>
    </submittedName>
</protein>
<dbReference type="EMBL" id="JYDH01000007">
    <property type="protein sequence ID" value="KRY41509.1"/>
    <property type="molecule type" value="Genomic_DNA"/>
</dbReference>
<dbReference type="InParanoid" id="A0A0V1BWI8"/>
<organism evidence="1 2">
    <name type="scientific">Trichinella spiralis</name>
    <name type="common">Trichina worm</name>
    <dbReference type="NCBI Taxonomy" id="6334"/>
    <lineage>
        <taxon>Eukaryota</taxon>
        <taxon>Metazoa</taxon>
        <taxon>Ecdysozoa</taxon>
        <taxon>Nematoda</taxon>
        <taxon>Enoplea</taxon>
        <taxon>Dorylaimia</taxon>
        <taxon>Trichinellida</taxon>
        <taxon>Trichinellidae</taxon>
        <taxon>Trichinella</taxon>
    </lineage>
</organism>
<dbReference type="AlphaFoldDB" id="A0A0V1BWI8"/>
<dbReference type="Proteomes" id="UP000054776">
    <property type="component" value="Unassembled WGS sequence"/>
</dbReference>
<proteinExistence type="predicted"/>